<dbReference type="PANTHER" id="PTHR12858">
    <property type="entry name" value="RIBOSOME BIOGENESIS PROTEIN"/>
    <property type="match status" value="1"/>
</dbReference>
<evidence type="ECO:0000259" key="2">
    <source>
        <dbReference type="PROSITE" id="PS51714"/>
    </source>
</evidence>
<gene>
    <name evidence="3" type="ORF">TanjilG_17256</name>
</gene>
<feature type="compositionally biased region" description="Basic residues" evidence="1">
    <location>
        <begin position="22"/>
        <end position="31"/>
    </location>
</feature>
<name>A0A4P1R123_LUPAN</name>
<dbReference type="GO" id="GO:0000479">
    <property type="term" value="P:endonucleolytic cleavage of tricistronic rRNA transcript (SSU-rRNA, 5.8S rRNA, LSU-rRNA)"/>
    <property type="evidence" value="ECO:0007669"/>
    <property type="project" value="TreeGrafter"/>
</dbReference>
<protein>
    <recommendedName>
        <fullName evidence="2">Bms1-type G domain-containing protein</fullName>
    </recommendedName>
</protein>
<dbReference type="GO" id="GO:0003924">
    <property type="term" value="F:GTPase activity"/>
    <property type="evidence" value="ECO:0007669"/>
    <property type="project" value="TreeGrafter"/>
</dbReference>
<dbReference type="STRING" id="3871.A0A4P1R123"/>
<dbReference type="PANTHER" id="PTHR12858:SF2">
    <property type="entry name" value="RIBOSOME BIOGENESIS PROTEIN BMS1 HOMOLOG"/>
    <property type="match status" value="1"/>
</dbReference>
<dbReference type="Gramene" id="OIV99446">
    <property type="protein sequence ID" value="OIV99446"/>
    <property type="gene ID" value="TanjilG_17256"/>
</dbReference>
<dbReference type="Proteomes" id="UP000188354">
    <property type="component" value="Chromosome LG13"/>
</dbReference>
<dbReference type="GO" id="GO:0034511">
    <property type="term" value="F:U3 snoRNA binding"/>
    <property type="evidence" value="ECO:0007669"/>
    <property type="project" value="TreeGrafter"/>
</dbReference>
<feature type="domain" description="Bms1-type G" evidence="2">
    <location>
        <begin position="84"/>
        <end position="231"/>
    </location>
</feature>
<evidence type="ECO:0000313" key="4">
    <source>
        <dbReference type="Proteomes" id="UP000188354"/>
    </source>
</evidence>
<reference evidence="3 4" key="1">
    <citation type="journal article" date="2017" name="Plant Biotechnol. J.">
        <title>A comprehensive draft genome sequence for lupin (Lupinus angustifolius), an emerging health food: insights into plant-microbe interactions and legume evolution.</title>
        <authorList>
            <person name="Hane J.K."/>
            <person name="Ming Y."/>
            <person name="Kamphuis L.G."/>
            <person name="Nelson M.N."/>
            <person name="Garg G."/>
            <person name="Atkins C.A."/>
            <person name="Bayer P.E."/>
            <person name="Bravo A."/>
            <person name="Bringans S."/>
            <person name="Cannon S."/>
            <person name="Edwards D."/>
            <person name="Foley R."/>
            <person name="Gao L.L."/>
            <person name="Harrison M.J."/>
            <person name="Huang W."/>
            <person name="Hurgobin B."/>
            <person name="Li S."/>
            <person name="Liu C.W."/>
            <person name="McGrath A."/>
            <person name="Morahan G."/>
            <person name="Murray J."/>
            <person name="Weller J."/>
            <person name="Jian J."/>
            <person name="Singh K.B."/>
        </authorList>
    </citation>
    <scope>NUCLEOTIDE SEQUENCE [LARGE SCALE GENOMIC DNA]</scope>
    <source>
        <strain evidence="4">cv. Tanjil</strain>
        <tissue evidence="3">Whole plant</tissue>
    </source>
</reference>
<dbReference type="Gene3D" id="3.40.50.300">
    <property type="entry name" value="P-loop containing nucleotide triphosphate hydrolases"/>
    <property type="match status" value="1"/>
</dbReference>
<dbReference type="GO" id="GO:0000462">
    <property type="term" value="P:maturation of SSU-rRNA from tricistronic rRNA transcript (SSU-rRNA, 5.8S rRNA, LSU-rRNA)"/>
    <property type="evidence" value="ECO:0007669"/>
    <property type="project" value="TreeGrafter"/>
</dbReference>
<keyword evidence="4" id="KW-1185">Reference proteome</keyword>
<dbReference type="GO" id="GO:0030686">
    <property type="term" value="C:90S preribosome"/>
    <property type="evidence" value="ECO:0007669"/>
    <property type="project" value="TreeGrafter"/>
</dbReference>
<dbReference type="SUPFAM" id="SSF52540">
    <property type="entry name" value="P-loop containing nucleoside triphosphate hydrolases"/>
    <property type="match status" value="1"/>
</dbReference>
<dbReference type="InterPro" id="IPR039761">
    <property type="entry name" value="Bms1/Tsr1"/>
</dbReference>
<dbReference type="InterPro" id="IPR030387">
    <property type="entry name" value="G_Bms1/Tsr1_dom"/>
</dbReference>
<dbReference type="GO" id="GO:0005525">
    <property type="term" value="F:GTP binding"/>
    <property type="evidence" value="ECO:0007669"/>
    <property type="project" value="TreeGrafter"/>
</dbReference>
<proteinExistence type="predicted"/>
<feature type="region of interest" description="Disordered" evidence="1">
    <location>
        <begin position="1"/>
        <end position="65"/>
    </location>
</feature>
<evidence type="ECO:0000256" key="1">
    <source>
        <dbReference type="SAM" id="MobiDB-lite"/>
    </source>
</evidence>
<dbReference type="InterPro" id="IPR027417">
    <property type="entry name" value="P-loop_NTPase"/>
</dbReference>
<sequence>MAVNDADQSNKSHRIRQSGAKKDKKKLKKKKQQDSDDDDQKQLNPKAFAFSSSNKAKRLQSRAVEKEQRRLHVPIIDRSYGEPAPFVIVVQGPPQVGKSLLIKSLVKHYTKQNLPEVRGPITIVSGKQRRLQFVECPNDINGMIDAAKFADLALLLVDGSYGFEMETFEFLNILQVHGFPKVMGVLTHLDQFKDAKKLRKTKQLIPMLKKYLDFVRVVFLGLEFSLDIGAG</sequence>
<dbReference type="PROSITE" id="PS51714">
    <property type="entry name" value="G_BMS1"/>
    <property type="match status" value="1"/>
</dbReference>
<dbReference type="AlphaFoldDB" id="A0A4P1R123"/>
<accession>A0A4P1R123</accession>
<dbReference type="EMBL" id="CM007373">
    <property type="protein sequence ID" value="OIV99446.1"/>
    <property type="molecule type" value="Genomic_DNA"/>
</dbReference>
<evidence type="ECO:0000313" key="3">
    <source>
        <dbReference type="EMBL" id="OIV99446.1"/>
    </source>
</evidence>
<organism evidence="3 4">
    <name type="scientific">Lupinus angustifolius</name>
    <name type="common">Narrow-leaved blue lupine</name>
    <dbReference type="NCBI Taxonomy" id="3871"/>
    <lineage>
        <taxon>Eukaryota</taxon>
        <taxon>Viridiplantae</taxon>
        <taxon>Streptophyta</taxon>
        <taxon>Embryophyta</taxon>
        <taxon>Tracheophyta</taxon>
        <taxon>Spermatophyta</taxon>
        <taxon>Magnoliopsida</taxon>
        <taxon>eudicotyledons</taxon>
        <taxon>Gunneridae</taxon>
        <taxon>Pentapetalae</taxon>
        <taxon>rosids</taxon>
        <taxon>fabids</taxon>
        <taxon>Fabales</taxon>
        <taxon>Fabaceae</taxon>
        <taxon>Papilionoideae</taxon>
        <taxon>50 kb inversion clade</taxon>
        <taxon>genistoids sensu lato</taxon>
        <taxon>core genistoids</taxon>
        <taxon>Genisteae</taxon>
        <taxon>Lupinus</taxon>
    </lineage>
</organism>